<dbReference type="RefSeq" id="WP_252952879.1">
    <property type="nucleotide sequence ID" value="NZ_JAFIRR010000051.1"/>
</dbReference>
<reference evidence="1 2" key="1">
    <citation type="submission" date="2021-12" db="EMBL/GenBank/DDBJ databases">
        <title>Siccirubricoccus leaddurans sp. nov., a high concentration Zn2+ tolerance bacterium.</title>
        <authorList>
            <person name="Cao Y."/>
        </authorList>
    </citation>
    <scope>NUCLEOTIDE SEQUENCE [LARGE SCALE GENOMIC DNA]</scope>
    <source>
        <strain evidence="1 2">KC 17139</strain>
    </source>
</reference>
<gene>
    <name evidence="1" type="ORF">JYK14_08840</name>
</gene>
<sequence>MPAALPRNENERAIEQGGRIMPRHFARLGIVVRDLEQAKAFFAVLGFKEAMSVIIAGEPFATYMGVCVSRRIT</sequence>
<proteinExistence type="predicted"/>
<name>A0ABT1D2W6_9PROT</name>
<comment type="caution">
    <text evidence="1">The sequence shown here is derived from an EMBL/GenBank/DDBJ whole genome shotgun (WGS) entry which is preliminary data.</text>
</comment>
<dbReference type="Proteomes" id="UP001523392">
    <property type="component" value="Unassembled WGS sequence"/>
</dbReference>
<evidence type="ECO:0000313" key="1">
    <source>
        <dbReference type="EMBL" id="MCO6416273.1"/>
    </source>
</evidence>
<keyword evidence="2" id="KW-1185">Reference proteome</keyword>
<evidence type="ECO:0000313" key="2">
    <source>
        <dbReference type="Proteomes" id="UP001523392"/>
    </source>
</evidence>
<accession>A0ABT1D2W6</accession>
<organism evidence="1 2">
    <name type="scientific">Siccirubricoccus soli</name>
    <dbReference type="NCBI Taxonomy" id="2899147"/>
    <lineage>
        <taxon>Bacteria</taxon>
        <taxon>Pseudomonadati</taxon>
        <taxon>Pseudomonadota</taxon>
        <taxon>Alphaproteobacteria</taxon>
        <taxon>Acetobacterales</taxon>
        <taxon>Roseomonadaceae</taxon>
        <taxon>Siccirubricoccus</taxon>
    </lineage>
</organism>
<protein>
    <recommendedName>
        <fullName evidence="3">Glyoxalase/fosfomycin resistance/dioxygenase domain-containing protein</fullName>
    </recommendedName>
</protein>
<dbReference type="InterPro" id="IPR029068">
    <property type="entry name" value="Glyas_Bleomycin-R_OHBP_Dase"/>
</dbReference>
<dbReference type="EMBL" id="JAFIRR010000051">
    <property type="protein sequence ID" value="MCO6416273.1"/>
    <property type="molecule type" value="Genomic_DNA"/>
</dbReference>
<evidence type="ECO:0008006" key="3">
    <source>
        <dbReference type="Google" id="ProtNLM"/>
    </source>
</evidence>
<dbReference type="SUPFAM" id="SSF54593">
    <property type="entry name" value="Glyoxalase/Bleomycin resistance protein/Dihydroxybiphenyl dioxygenase"/>
    <property type="match status" value="1"/>
</dbReference>
<dbReference type="Gene3D" id="3.10.180.10">
    <property type="entry name" value="2,3-Dihydroxybiphenyl 1,2-Dioxygenase, domain 1"/>
    <property type="match status" value="1"/>
</dbReference>